<keyword evidence="8" id="KW-1185">Reference proteome</keyword>
<dbReference type="Proteomes" id="UP001597546">
    <property type="component" value="Unassembled WGS sequence"/>
</dbReference>
<dbReference type="InterPro" id="IPR051795">
    <property type="entry name" value="Glycosyl_Hydrlase_43"/>
</dbReference>
<dbReference type="InterPro" id="IPR013320">
    <property type="entry name" value="ConA-like_dom_sf"/>
</dbReference>
<dbReference type="SUPFAM" id="SSF75005">
    <property type="entry name" value="Arabinanase/levansucrase/invertase"/>
    <property type="match status" value="1"/>
</dbReference>
<evidence type="ECO:0000259" key="6">
    <source>
        <dbReference type="Pfam" id="PF17851"/>
    </source>
</evidence>
<organism evidence="7 8">
    <name type="scientific">Pedobacter alpinus</name>
    <dbReference type="NCBI Taxonomy" id="1590643"/>
    <lineage>
        <taxon>Bacteria</taxon>
        <taxon>Pseudomonadati</taxon>
        <taxon>Bacteroidota</taxon>
        <taxon>Sphingobacteriia</taxon>
        <taxon>Sphingobacteriales</taxon>
        <taxon>Sphingobacteriaceae</taxon>
        <taxon>Pedobacter</taxon>
    </lineage>
</organism>
<protein>
    <submittedName>
        <fullName evidence="7">Glycoside hydrolase 43 family protein</fullName>
    </submittedName>
</protein>
<dbReference type="CDD" id="cd09001">
    <property type="entry name" value="GH43_FsAxh1-like"/>
    <property type="match status" value="1"/>
</dbReference>
<keyword evidence="3 4" id="KW-0326">Glycosidase</keyword>
<comment type="similarity">
    <text evidence="1 4">Belongs to the glycosyl hydrolase 43 family.</text>
</comment>
<dbReference type="InterPro" id="IPR023296">
    <property type="entry name" value="Glyco_hydro_beta-prop_sf"/>
</dbReference>
<dbReference type="Gene3D" id="2.60.120.200">
    <property type="match status" value="1"/>
</dbReference>
<evidence type="ECO:0000313" key="8">
    <source>
        <dbReference type="Proteomes" id="UP001597546"/>
    </source>
</evidence>
<feature type="signal peptide" evidence="5">
    <location>
        <begin position="1"/>
        <end position="24"/>
    </location>
</feature>
<keyword evidence="2 4" id="KW-0378">Hydrolase</keyword>
<evidence type="ECO:0000256" key="3">
    <source>
        <dbReference type="ARBA" id="ARBA00023295"/>
    </source>
</evidence>
<accession>A0ABW5TW88</accession>
<dbReference type="GO" id="GO:0016787">
    <property type="term" value="F:hydrolase activity"/>
    <property type="evidence" value="ECO:0007669"/>
    <property type="project" value="UniProtKB-KW"/>
</dbReference>
<dbReference type="Pfam" id="PF17851">
    <property type="entry name" value="GH43_C2"/>
    <property type="match status" value="1"/>
</dbReference>
<name>A0ABW5TW88_9SPHI</name>
<dbReference type="SUPFAM" id="SSF49899">
    <property type="entry name" value="Concanavalin A-like lectins/glucanases"/>
    <property type="match status" value="1"/>
</dbReference>
<dbReference type="InterPro" id="IPR041542">
    <property type="entry name" value="GH43_C2"/>
</dbReference>
<dbReference type="PANTHER" id="PTHR42812">
    <property type="entry name" value="BETA-XYLOSIDASE"/>
    <property type="match status" value="1"/>
</dbReference>
<dbReference type="InterPro" id="IPR006710">
    <property type="entry name" value="Glyco_hydro_43"/>
</dbReference>
<proteinExistence type="inferred from homology"/>
<sequence>MKKKGKLIVALLGLSMAFANPLKAQENNKAHNPLIFADVPDLSMIRVGDTYYMSSTTMHMAPGVPIMKSKDLVNWKLVSYAYDTLANLDAMNLTNGQSTYGRGSWASSLRFHKGTYYVTTFANTTGQTYIYSTKDIEKGPWKRVTFKPSYHDHSLFFDDDGKVYMLYGAGKLTLIELNEDLSGVKEGGINQVVIENATAPSQIDGKKGGLPAEGSQLYKINGKYYLFNISWPPNSMRTVLIHRADKITGPWEGKIGLQDLGVAQGGLIDQPDGKWYAYLFRDYGAVGRIPYLVPVKWEDGWPILGINGKVPEVLDLPANKSLIPGIVNSDEFSRKKREAALPLVWQWNHNPDNSLWSIKARKGYLRLTTGKITDDFLMAKNSLTQRAIGPVSSGATSIDVSNMKDGDIAGLALLQKNYGLVGIKVDGNNKAIIMVNASTGKPEEVAQIPFTQTTVFFKASCDFRNRKDTANFFYSLDGKNWIAIGTPLKMAYTLPHFIGYRFTLFNYATKSSGGSVDFDFFHISDSIE</sequence>
<dbReference type="Pfam" id="PF04616">
    <property type="entry name" value="Glyco_hydro_43"/>
    <property type="match status" value="1"/>
</dbReference>
<dbReference type="PANTHER" id="PTHR42812:SF12">
    <property type="entry name" value="BETA-XYLOSIDASE-RELATED"/>
    <property type="match status" value="1"/>
</dbReference>
<evidence type="ECO:0000256" key="2">
    <source>
        <dbReference type="ARBA" id="ARBA00022801"/>
    </source>
</evidence>
<dbReference type="RefSeq" id="WP_379041518.1">
    <property type="nucleotide sequence ID" value="NZ_JBHSKW010000016.1"/>
</dbReference>
<keyword evidence="5" id="KW-0732">Signal</keyword>
<dbReference type="Gene3D" id="2.115.10.20">
    <property type="entry name" value="Glycosyl hydrolase domain, family 43"/>
    <property type="match status" value="1"/>
</dbReference>
<reference evidence="8" key="1">
    <citation type="journal article" date="2019" name="Int. J. Syst. Evol. Microbiol.">
        <title>The Global Catalogue of Microorganisms (GCM) 10K type strain sequencing project: providing services to taxonomists for standard genome sequencing and annotation.</title>
        <authorList>
            <consortium name="The Broad Institute Genomics Platform"/>
            <consortium name="The Broad Institute Genome Sequencing Center for Infectious Disease"/>
            <person name="Wu L."/>
            <person name="Ma J."/>
        </authorList>
    </citation>
    <scope>NUCLEOTIDE SEQUENCE [LARGE SCALE GENOMIC DNA]</scope>
    <source>
        <strain evidence="8">KCTC 42456</strain>
    </source>
</reference>
<evidence type="ECO:0000256" key="5">
    <source>
        <dbReference type="SAM" id="SignalP"/>
    </source>
</evidence>
<dbReference type="EMBL" id="JBHULV010000051">
    <property type="protein sequence ID" value="MFD2733088.1"/>
    <property type="molecule type" value="Genomic_DNA"/>
</dbReference>
<evidence type="ECO:0000313" key="7">
    <source>
        <dbReference type="EMBL" id="MFD2733088.1"/>
    </source>
</evidence>
<evidence type="ECO:0000256" key="1">
    <source>
        <dbReference type="ARBA" id="ARBA00009865"/>
    </source>
</evidence>
<gene>
    <name evidence="7" type="ORF">ACFSSE_15370</name>
</gene>
<evidence type="ECO:0000256" key="4">
    <source>
        <dbReference type="RuleBase" id="RU361187"/>
    </source>
</evidence>
<comment type="caution">
    <text evidence="7">The sequence shown here is derived from an EMBL/GenBank/DDBJ whole genome shotgun (WGS) entry which is preliminary data.</text>
</comment>
<feature type="domain" description="Beta-xylosidase C-terminal Concanavalin A-like" evidence="6">
    <location>
        <begin position="338"/>
        <end position="523"/>
    </location>
</feature>
<feature type="chain" id="PRO_5045576676" evidence="5">
    <location>
        <begin position="25"/>
        <end position="528"/>
    </location>
</feature>